<evidence type="ECO:0000313" key="9">
    <source>
        <dbReference type="EMBL" id="SDX36927.1"/>
    </source>
</evidence>
<dbReference type="RefSeq" id="WP_074737444.1">
    <property type="nucleotide sequence ID" value="NZ_FNNP01000005.1"/>
</dbReference>
<keyword evidence="7" id="KW-0479">Metal-binding</keyword>
<feature type="binding site" evidence="7">
    <location>
        <position position="278"/>
    </location>
    <ligand>
        <name>ATP</name>
        <dbReference type="ChEBI" id="CHEBI:30616"/>
    </ligand>
</feature>
<keyword evidence="2 7" id="KW-0808">Transferase</keyword>
<dbReference type="InterPro" id="IPR031322">
    <property type="entry name" value="Shikimate/glucono_kinase"/>
</dbReference>
<dbReference type="SUPFAM" id="SSF52540">
    <property type="entry name" value="P-loop containing nucleoside triphosphate hydrolases"/>
    <property type="match status" value="1"/>
</dbReference>
<organism evidence="9 10">
    <name type="scientific">Ruegeria halocynthiae</name>
    <dbReference type="NCBI Taxonomy" id="985054"/>
    <lineage>
        <taxon>Bacteria</taxon>
        <taxon>Pseudomonadati</taxon>
        <taxon>Pseudomonadota</taxon>
        <taxon>Alphaproteobacteria</taxon>
        <taxon>Rhodobacterales</taxon>
        <taxon>Roseobacteraceae</taxon>
        <taxon>Ruegeria</taxon>
    </lineage>
</organism>
<comment type="subcellular location">
    <subcellularLocation>
        <location evidence="7">Cytoplasm</location>
    </subcellularLocation>
</comment>
<dbReference type="PANTHER" id="PTHR21087">
    <property type="entry name" value="SHIKIMATE KINASE"/>
    <property type="match status" value="1"/>
</dbReference>
<dbReference type="OrthoDB" id="9800332at2"/>
<dbReference type="InterPro" id="IPR000623">
    <property type="entry name" value="Shikimate_kinase/TSH1"/>
</dbReference>
<dbReference type="GO" id="GO:0000287">
    <property type="term" value="F:magnesium ion binding"/>
    <property type="evidence" value="ECO:0007669"/>
    <property type="project" value="UniProtKB-UniRule"/>
</dbReference>
<name>A0A1H3B4Q3_9RHOB</name>
<dbReference type="Proteomes" id="UP000183400">
    <property type="component" value="Unassembled WGS sequence"/>
</dbReference>
<dbReference type="Pfam" id="PF01202">
    <property type="entry name" value="SKI"/>
    <property type="match status" value="1"/>
</dbReference>
<evidence type="ECO:0000256" key="7">
    <source>
        <dbReference type="HAMAP-Rule" id="MF_00109"/>
    </source>
</evidence>
<dbReference type="PROSITE" id="PS50943">
    <property type="entry name" value="HTH_CROC1"/>
    <property type="match status" value="1"/>
</dbReference>
<keyword evidence="4 7" id="KW-0418">Kinase</keyword>
<keyword evidence="7" id="KW-0963">Cytoplasm</keyword>
<feature type="binding site" evidence="7">
    <location>
        <position position="139"/>
    </location>
    <ligand>
        <name>Mg(2+)</name>
        <dbReference type="ChEBI" id="CHEBI:18420"/>
    </ligand>
</feature>
<comment type="cofactor">
    <cofactor evidence="7">
        <name>Mg(2+)</name>
        <dbReference type="ChEBI" id="CHEBI:18420"/>
    </cofactor>
    <text evidence="7">Binds 1 Mg(2+) ion per subunit.</text>
</comment>
<dbReference type="GO" id="GO:0005524">
    <property type="term" value="F:ATP binding"/>
    <property type="evidence" value="ECO:0007669"/>
    <property type="project" value="UniProtKB-UniRule"/>
</dbReference>
<dbReference type="GO" id="GO:0009073">
    <property type="term" value="P:aromatic amino acid family biosynthetic process"/>
    <property type="evidence" value="ECO:0007669"/>
    <property type="project" value="UniProtKB-KW"/>
</dbReference>
<keyword evidence="7" id="KW-0460">Magnesium</keyword>
<evidence type="ECO:0000256" key="1">
    <source>
        <dbReference type="ARBA" id="ARBA00022605"/>
    </source>
</evidence>
<feature type="binding site" evidence="7">
    <location>
        <position position="204"/>
    </location>
    <ligand>
        <name>substrate</name>
    </ligand>
</feature>
<dbReference type="EC" id="2.7.1.71" evidence="7"/>
<evidence type="ECO:0000313" key="10">
    <source>
        <dbReference type="Proteomes" id="UP000183400"/>
    </source>
</evidence>
<dbReference type="SUPFAM" id="SSF47413">
    <property type="entry name" value="lambda repressor-like DNA-binding domains"/>
    <property type="match status" value="1"/>
</dbReference>
<dbReference type="InterPro" id="IPR027417">
    <property type="entry name" value="P-loop_NTPase"/>
</dbReference>
<feature type="domain" description="HTH cro/C1-type" evidence="8">
    <location>
        <begin position="28"/>
        <end position="82"/>
    </location>
</feature>
<sequence length="299" mass="32937">MDGPKPPNPAQSEDAGSQNLSALVGARVRRARQIRGIPRRVLSESSGVSPRYLAQLEAGAGNISIGVLQRIARALDYKAEWLIGEDDPWDSDAWQMQELFRKASDDVRESVIQVLRPRPDDDARAQRVCLIGLRGAGKSTLGAMLGASLGLPFVELTARIEEMAGMPLSEVMAFYGQEGYRNLEAQALDRVITEHDRMVLAVAGGIVSEPSTYTTLLSRFHTVWLRTSPTEHMERVRAQGDERPMAGNPRAMEQLKCILASREALYGRANAQMDTSGRTPEASLKDLRNLVDEHGFLTK</sequence>
<comment type="caution">
    <text evidence="7">Lacks conserved residue(s) required for the propagation of feature annotation.</text>
</comment>
<dbReference type="GO" id="GO:0005829">
    <property type="term" value="C:cytosol"/>
    <property type="evidence" value="ECO:0007669"/>
    <property type="project" value="TreeGrafter"/>
</dbReference>
<dbReference type="HAMAP" id="MF_00109">
    <property type="entry name" value="Shikimate_kinase"/>
    <property type="match status" value="1"/>
</dbReference>
<comment type="catalytic activity">
    <reaction evidence="7">
        <text>shikimate + ATP = 3-phosphoshikimate + ADP + H(+)</text>
        <dbReference type="Rhea" id="RHEA:13121"/>
        <dbReference type="ChEBI" id="CHEBI:15378"/>
        <dbReference type="ChEBI" id="CHEBI:30616"/>
        <dbReference type="ChEBI" id="CHEBI:36208"/>
        <dbReference type="ChEBI" id="CHEBI:145989"/>
        <dbReference type="ChEBI" id="CHEBI:456216"/>
        <dbReference type="EC" id="2.7.1.71"/>
    </reaction>
</comment>
<dbReference type="Pfam" id="PF01381">
    <property type="entry name" value="HTH_3"/>
    <property type="match status" value="1"/>
</dbReference>
<accession>A0A1H3B4Q3</accession>
<dbReference type="GO" id="GO:0004765">
    <property type="term" value="F:shikimate kinase activity"/>
    <property type="evidence" value="ECO:0007669"/>
    <property type="project" value="UniProtKB-UniRule"/>
</dbReference>
<feature type="binding site" evidence="7">
    <location>
        <position position="243"/>
    </location>
    <ligand>
        <name>ATP</name>
        <dbReference type="ChEBI" id="CHEBI:30616"/>
    </ligand>
</feature>
<feature type="binding site" evidence="7">
    <location>
        <position position="262"/>
    </location>
    <ligand>
        <name>substrate</name>
    </ligand>
</feature>
<keyword evidence="6 7" id="KW-0057">Aromatic amino acid biosynthesis</keyword>
<dbReference type="CDD" id="cd00464">
    <property type="entry name" value="SK"/>
    <property type="match status" value="1"/>
</dbReference>
<dbReference type="NCBIfam" id="NF006015">
    <property type="entry name" value="PRK08154.1"/>
    <property type="match status" value="1"/>
</dbReference>
<dbReference type="InterPro" id="IPR001387">
    <property type="entry name" value="Cro/C1-type_HTH"/>
</dbReference>
<protein>
    <recommendedName>
        <fullName evidence="7">Shikimate kinase</fullName>
        <shortName evidence="7">SK</shortName>
        <ecNumber evidence="7">2.7.1.71</ecNumber>
    </recommendedName>
</protein>
<dbReference type="PRINTS" id="PR01100">
    <property type="entry name" value="SHIKIMTKNASE"/>
</dbReference>
<evidence type="ECO:0000256" key="6">
    <source>
        <dbReference type="ARBA" id="ARBA00023141"/>
    </source>
</evidence>
<evidence type="ECO:0000256" key="4">
    <source>
        <dbReference type="ARBA" id="ARBA00022777"/>
    </source>
</evidence>
<evidence type="ECO:0000256" key="2">
    <source>
        <dbReference type="ARBA" id="ARBA00022679"/>
    </source>
</evidence>
<dbReference type="SMART" id="SM00530">
    <property type="entry name" value="HTH_XRE"/>
    <property type="match status" value="1"/>
</dbReference>
<dbReference type="PANTHER" id="PTHR21087:SF16">
    <property type="entry name" value="SHIKIMATE KINASE 1, CHLOROPLASTIC"/>
    <property type="match status" value="1"/>
</dbReference>
<evidence type="ECO:0000259" key="8">
    <source>
        <dbReference type="PROSITE" id="PS50943"/>
    </source>
</evidence>
<dbReference type="Gene3D" id="1.10.260.40">
    <property type="entry name" value="lambda repressor-like DNA-binding domains"/>
    <property type="match status" value="1"/>
</dbReference>
<dbReference type="STRING" id="985054.SAMN05444358_10555"/>
<proteinExistence type="inferred from homology"/>
<feature type="binding site" evidence="7">
    <location>
        <begin position="135"/>
        <end position="140"/>
    </location>
    <ligand>
        <name>ATP</name>
        <dbReference type="ChEBI" id="CHEBI:30616"/>
    </ligand>
</feature>
<dbReference type="Gene3D" id="3.40.50.300">
    <property type="entry name" value="P-loop containing nucleotide triphosphate hydrolases"/>
    <property type="match status" value="1"/>
</dbReference>
<evidence type="ECO:0000256" key="5">
    <source>
        <dbReference type="ARBA" id="ARBA00022840"/>
    </source>
</evidence>
<dbReference type="InterPro" id="IPR010982">
    <property type="entry name" value="Lambda_DNA-bd_dom_sf"/>
</dbReference>
<comment type="similarity">
    <text evidence="7">Belongs to the shikimate kinase family.</text>
</comment>
<reference evidence="10" key="1">
    <citation type="submission" date="2016-10" db="EMBL/GenBank/DDBJ databases">
        <authorList>
            <person name="Varghese N."/>
            <person name="Submissions S."/>
        </authorList>
    </citation>
    <scope>NUCLEOTIDE SEQUENCE [LARGE SCALE GENOMIC DNA]</scope>
    <source>
        <strain evidence="10">DSM 27839</strain>
    </source>
</reference>
<dbReference type="GO" id="GO:0009423">
    <property type="term" value="P:chorismate biosynthetic process"/>
    <property type="evidence" value="ECO:0007669"/>
    <property type="project" value="UniProtKB-UniRule"/>
</dbReference>
<comment type="function">
    <text evidence="7">Catalyzes the specific phosphorylation of the 3-hydroxyl group of shikimic acid using ATP as a cosubstrate.</text>
</comment>
<keyword evidence="5 7" id="KW-0067">ATP-binding</keyword>
<comment type="subunit">
    <text evidence="7">Monomer.</text>
</comment>
<dbReference type="AlphaFoldDB" id="A0A1H3B4Q3"/>
<keyword evidence="3 7" id="KW-0547">Nucleotide-binding</keyword>
<comment type="pathway">
    <text evidence="7">Metabolic intermediate biosynthesis; chorismate biosynthesis; chorismate from D-erythrose 4-phosphate and phosphoenolpyruvate: step 5/7.</text>
</comment>
<dbReference type="UniPathway" id="UPA00053">
    <property type="reaction ID" value="UER00088"/>
</dbReference>
<feature type="binding site" evidence="7">
    <location>
        <position position="181"/>
    </location>
    <ligand>
        <name>substrate</name>
    </ligand>
</feature>
<dbReference type="GO" id="GO:0008652">
    <property type="term" value="P:amino acid biosynthetic process"/>
    <property type="evidence" value="ECO:0007669"/>
    <property type="project" value="UniProtKB-KW"/>
</dbReference>
<dbReference type="EMBL" id="FNNP01000005">
    <property type="protein sequence ID" value="SDX36927.1"/>
    <property type="molecule type" value="Genomic_DNA"/>
</dbReference>
<evidence type="ECO:0000256" key="3">
    <source>
        <dbReference type="ARBA" id="ARBA00022741"/>
    </source>
</evidence>
<dbReference type="CDD" id="cd00093">
    <property type="entry name" value="HTH_XRE"/>
    <property type="match status" value="1"/>
</dbReference>
<dbReference type="GO" id="GO:0003677">
    <property type="term" value="F:DNA binding"/>
    <property type="evidence" value="ECO:0007669"/>
    <property type="project" value="InterPro"/>
</dbReference>
<keyword evidence="1 7" id="KW-0028">Amino-acid biosynthesis</keyword>
<keyword evidence="10" id="KW-1185">Reference proteome</keyword>
<gene>
    <name evidence="7" type="primary">aroK</name>
    <name evidence="9" type="ORF">SAMN05444358_10555</name>
</gene>